<accession>A0A0A9C1E5</accession>
<dbReference type="EMBL" id="GBRH01229612">
    <property type="protein sequence ID" value="JAD68283.1"/>
    <property type="molecule type" value="Transcribed_RNA"/>
</dbReference>
<evidence type="ECO:0000313" key="2">
    <source>
        <dbReference type="EMBL" id="JAD68283.1"/>
    </source>
</evidence>
<reference evidence="2" key="1">
    <citation type="submission" date="2014-09" db="EMBL/GenBank/DDBJ databases">
        <authorList>
            <person name="Magalhaes I.L.F."/>
            <person name="Oliveira U."/>
            <person name="Santos F.R."/>
            <person name="Vidigal T.H.D.A."/>
            <person name="Brescovit A.D."/>
            <person name="Santos A.J."/>
        </authorList>
    </citation>
    <scope>NUCLEOTIDE SEQUENCE</scope>
    <source>
        <tissue evidence="2">Shoot tissue taken approximately 20 cm above the soil surface</tissue>
    </source>
</reference>
<proteinExistence type="predicted"/>
<evidence type="ECO:0000256" key="1">
    <source>
        <dbReference type="SAM" id="MobiDB-lite"/>
    </source>
</evidence>
<protein>
    <submittedName>
        <fullName evidence="2">Uncharacterized protein</fullName>
    </submittedName>
</protein>
<dbReference type="AlphaFoldDB" id="A0A0A9C1E5"/>
<reference evidence="2" key="2">
    <citation type="journal article" date="2015" name="Data Brief">
        <title>Shoot transcriptome of the giant reed, Arundo donax.</title>
        <authorList>
            <person name="Barrero R.A."/>
            <person name="Guerrero F.D."/>
            <person name="Moolhuijzen P."/>
            <person name="Goolsby J.A."/>
            <person name="Tidwell J."/>
            <person name="Bellgard S.E."/>
            <person name="Bellgard M.I."/>
        </authorList>
    </citation>
    <scope>NUCLEOTIDE SEQUENCE</scope>
    <source>
        <tissue evidence="2">Shoot tissue taken approximately 20 cm above the soil surface</tissue>
    </source>
</reference>
<sequence length="20" mass="2219">MHPSIRPKQGVLATTNLCDH</sequence>
<name>A0A0A9C1E5_ARUDO</name>
<organism evidence="2">
    <name type="scientific">Arundo donax</name>
    <name type="common">Giant reed</name>
    <name type="synonym">Donax arundinaceus</name>
    <dbReference type="NCBI Taxonomy" id="35708"/>
    <lineage>
        <taxon>Eukaryota</taxon>
        <taxon>Viridiplantae</taxon>
        <taxon>Streptophyta</taxon>
        <taxon>Embryophyta</taxon>
        <taxon>Tracheophyta</taxon>
        <taxon>Spermatophyta</taxon>
        <taxon>Magnoliopsida</taxon>
        <taxon>Liliopsida</taxon>
        <taxon>Poales</taxon>
        <taxon>Poaceae</taxon>
        <taxon>PACMAD clade</taxon>
        <taxon>Arundinoideae</taxon>
        <taxon>Arundineae</taxon>
        <taxon>Arundo</taxon>
    </lineage>
</organism>
<feature type="region of interest" description="Disordered" evidence="1">
    <location>
        <begin position="1"/>
        <end position="20"/>
    </location>
</feature>